<proteinExistence type="predicted"/>
<protein>
    <submittedName>
        <fullName evidence="2">Uncharacterized protein</fullName>
    </submittedName>
</protein>
<dbReference type="EMBL" id="VXIT01000008">
    <property type="protein sequence ID" value="KAA6411021.1"/>
    <property type="molecule type" value="Genomic_DNA"/>
</dbReference>
<gene>
    <name evidence="2" type="ORF">FRX48_05332</name>
</gene>
<evidence type="ECO:0000256" key="1">
    <source>
        <dbReference type="SAM" id="MobiDB-lite"/>
    </source>
</evidence>
<accession>A0A5M8PNB3</accession>
<evidence type="ECO:0000313" key="3">
    <source>
        <dbReference type="Proteomes" id="UP000324767"/>
    </source>
</evidence>
<evidence type="ECO:0000313" key="2">
    <source>
        <dbReference type="EMBL" id="KAA6411021.1"/>
    </source>
</evidence>
<feature type="region of interest" description="Disordered" evidence="1">
    <location>
        <begin position="124"/>
        <end position="159"/>
    </location>
</feature>
<feature type="region of interest" description="Disordered" evidence="1">
    <location>
        <begin position="299"/>
        <end position="355"/>
    </location>
</feature>
<comment type="caution">
    <text evidence="2">The sequence shown here is derived from an EMBL/GenBank/DDBJ whole genome shotgun (WGS) entry which is preliminary data.</text>
</comment>
<name>A0A5M8PNB3_9LECA</name>
<organism evidence="2 3">
    <name type="scientific">Lasallia pustulata</name>
    <dbReference type="NCBI Taxonomy" id="136370"/>
    <lineage>
        <taxon>Eukaryota</taxon>
        <taxon>Fungi</taxon>
        <taxon>Dikarya</taxon>
        <taxon>Ascomycota</taxon>
        <taxon>Pezizomycotina</taxon>
        <taxon>Lecanoromycetes</taxon>
        <taxon>OSLEUM clade</taxon>
        <taxon>Umbilicariomycetidae</taxon>
        <taxon>Umbilicariales</taxon>
        <taxon>Umbilicariaceae</taxon>
        <taxon>Lasallia</taxon>
    </lineage>
</organism>
<reference evidence="2 3" key="1">
    <citation type="submission" date="2019-09" db="EMBL/GenBank/DDBJ databases">
        <title>The hologenome of the rock-dwelling lichen Lasallia pustulata.</title>
        <authorList>
            <person name="Greshake Tzovaras B."/>
            <person name="Segers F."/>
            <person name="Bicker A."/>
            <person name="Dal Grande F."/>
            <person name="Otte J."/>
            <person name="Hankeln T."/>
            <person name="Schmitt I."/>
            <person name="Ebersberger I."/>
        </authorList>
    </citation>
    <scope>NUCLEOTIDE SEQUENCE [LARGE SCALE GENOMIC DNA]</scope>
    <source>
        <strain evidence="2">A1-1</strain>
    </source>
</reference>
<dbReference type="OrthoDB" id="5360701at2759"/>
<dbReference type="AlphaFoldDB" id="A0A5M8PNB3"/>
<feature type="compositionally biased region" description="Polar residues" evidence="1">
    <location>
        <begin position="135"/>
        <end position="144"/>
    </location>
</feature>
<dbReference type="Proteomes" id="UP000324767">
    <property type="component" value="Unassembled WGS sequence"/>
</dbReference>
<sequence>MAVRCFTHPQVRIYGLIIEGASIRCAARPVPIVPHQQLRRASGRLYATNTAIKVEIPSAAYDAKERPAPQGRTKVDVRSPPIPKELRELADIAHLVLQDPSLPNDGFVLALLKGCEGYATTLAEASNPRGKATKQENSPASTLLSLDEQAVGAENQTEPERTRLLALSIRDRAAERLSTLAHSILSHPNVFITPKLLATYVHTQSLLNRPETLPQAFQLYANKLVPEPDTNPIEYTTPNPKKASSAVPLAVAKEALTAAISAKNLAISLAIIDTTVSTPAYHRSKLIRRALLPIAGLALAPSPPTPSRPASPSSKTRSTPRSRPTSPSRASFRTWGSRRRSGTWPSRPPTTKWTG</sequence>
<feature type="compositionally biased region" description="Low complexity" evidence="1">
    <location>
        <begin position="310"/>
        <end position="331"/>
    </location>
</feature>